<keyword evidence="5" id="KW-1185">Reference proteome</keyword>
<reference evidence="4 5" key="1">
    <citation type="journal article" date="2024" name="G3 (Bethesda)">
        <title>Genome assembly of Hibiscus sabdariffa L. provides insights into metabolisms of medicinal natural products.</title>
        <authorList>
            <person name="Kim T."/>
        </authorList>
    </citation>
    <scope>NUCLEOTIDE SEQUENCE [LARGE SCALE GENOMIC DNA]</scope>
    <source>
        <strain evidence="4">TK-2024</strain>
        <tissue evidence="4">Old leaves</tissue>
    </source>
</reference>
<dbReference type="SUPFAM" id="SSF53756">
    <property type="entry name" value="UDP-Glycosyltransferase/glycogen phosphorylase"/>
    <property type="match status" value="1"/>
</dbReference>
<dbReference type="EMBL" id="JBBPBN010000013">
    <property type="protein sequence ID" value="KAK9025346.1"/>
    <property type="molecule type" value="Genomic_DNA"/>
</dbReference>
<dbReference type="Pfam" id="PF00201">
    <property type="entry name" value="UDPGT"/>
    <property type="match status" value="1"/>
</dbReference>
<dbReference type="InterPro" id="IPR002213">
    <property type="entry name" value="UDP_glucos_trans"/>
</dbReference>
<evidence type="ECO:0000256" key="2">
    <source>
        <dbReference type="ARBA" id="ARBA00022676"/>
    </source>
</evidence>
<dbReference type="Gene3D" id="3.40.50.2000">
    <property type="entry name" value="Glycogen Phosphorylase B"/>
    <property type="match status" value="2"/>
</dbReference>
<proteinExistence type="inferred from homology"/>
<comment type="similarity">
    <text evidence="1">Belongs to the UDP-glycosyltransferase family.</text>
</comment>
<gene>
    <name evidence="4" type="ORF">V6N11_038215</name>
</gene>
<sequence>MHAVCIPYPAQGHINPMLKLAKLLHHKGFHITFVNTEYNHKRLLRSRGLDSLSDLPDFRFETIPDGLPPTDDDNVTQDVFSLFDSLSVNGLEPFRRILRELNDGVGSPSSDAAPRVTCIVTDEQLVFPMEAAQELGVPCVALWTASAVSLVCYAHIPRLFEEGLTPVTGAKGLTKEYLDTVIEWMPGMKDMRFKDFPSYVRATDPNDAMLNFILKEMSRGFKASAMVFNTFEPLEQDALATILSILGTIPVYTVGPLHLLADRIKDDRSKRIDCNLWVEQSECLEWLDSRQPESVIYVNFGSIAVMSPQHLIEFAWGLANSKQSFLWIIRPDLVEGKAAILPPEFVTETEGRGLLASWCRQDEVLKHPSVGGFLSHMGWNSTIESVSAGVPMLCLPNFGDQQTNTWLACTKLGIGMGIDEDIKRDQVEMLVRELMEGEKGIEMKAKAIEWKEKAKKASGADGSSSQNLDKLLTDILCCPTACGTVSQLWVV</sequence>
<dbReference type="PANTHER" id="PTHR11926:SF1498">
    <property type="entry name" value="GLYCOSYLTRANSFERASE"/>
    <property type="match status" value="1"/>
</dbReference>
<comment type="caution">
    <text evidence="4">The sequence shown here is derived from an EMBL/GenBank/DDBJ whole genome shotgun (WGS) entry which is preliminary data.</text>
</comment>
<organism evidence="4 5">
    <name type="scientific">Hibiscus sabdariffa</name>
    <name type="common">roselle</name>
    <dbReference type="NCBI Taxonomy" id="183260"/>
    <lineage>
        <taxon>Eukaryota</taxon>
        <taxon>Viridiplantae</taxon>
        <taxon>Streptophyta</taxon>
        <taxon>Embryophyta</taxon>
        <taxon>Tracheophyta</taxon>
        <taxon>Spermatophyta</taxon>
        <taxon>Magnoliopsida</taxon>
        <taxon>eudicotyledons</taxon>
        <taxon>Gunneridae</taxon>
        <taxon>Pentapetalae</taxon>
        <taxon>rosids</taxon>
        <taxon>malvids</taxon>
        <taxon>Malvales</taxon>
        <taxon>Malvaceae</taxon>
        <taxon>Malvoideae</taxon>
        <taxon>Hibiscus</taxon>
    </lineage>
</organism>
<name>A0ABR2SJA2_9ROSI</name>
<protein>
    <recommendedName>
        <fullName evidence="6">Glycosyltransferase</fullName>
    </recommendedName>
</protein>
<dbReference type="CDD" id="cd03784">
    <property type="entry name" value="GT1_Gtf-like"/>
    <property type="match status" value="1"/>
</dbReference>
<evidence type="ECO:0000313" key="5">
    <source>
        <dbReference type="Proteomes" id="UP001396334"/>
    </source>
</evidence>
<evidence type="ECO:0000256" key="1">
    <source>
        <dbReference type="ARBA" id="ARBA00009995"/>
    </source>
</evidence>
<accession>A0ABR2SJA2</accession>
<dbReference type="Proteomes" id="UP001396334">
    <property type="component" value="Unassembled WGS sequence"/>
</dbReference>
<dbReference type="PANTHER" id="PTHR11926">
    <property type="entry name" value="GLUCOSYL/GLUCURONOSYL TRANSFERASES"/>
    <property type="match status" value="1"/>
</dbReference>
<keyword evidence="2" id="KW-0328">Glycosyltransferase</keyword>
<evidence type="ECO:0000313" key="4">
    <source>
        <dbReference type="EMBL" id="KAK9025346.1"/>
    </source>
</evidence>
<evidence type="ECO:0008006" key="6">
    <source>
        <dbReference type="Google" id="ProtNLM"/>
    </source>
</evidence>
<keyword evidence="3" id="KW-0808">Transferase</keyword>
<evidence type="ECO:0000256" key="3">
    <source>
        <dbReference type="ARBA" id="ARBA00022679"/>
    </source>
</evidence>